<dbReference type="PANTHER" id="PTHR11728:SF9">
    <property type="entry name" value="GLYCEROL-3-PHOSPHATE DEHYDROGENASE [NAD(+)]"/>
    <property type="match status" value="1"/>
</dbReference>
<reference evidence="12 13" key="1">
    <citation type="submission" date="2019-12" db="EMBL/GenBank/DDBJ databases">
        <title>Chromosome-level assembly of the Caenorhabditis remanei genome.</title>
        <authorList>
            <person name="Teterina A.A."/>
            <person name="Willis J.H."/>
            <person name="Phillips P.C."/>
        </authorList>
    </citation>
    <scope>NUCLEOTIDE SEQUENCE [LARGE SCALE GENOMIC DNA]</scope>
    <source>
        <strain evidence="12 13">PX506</strain>
        <tissue evidence="12">Whole organism</tissue>
    </source>
</reference>
<feature type="binding site" evidence="7">
    <location>
        <position position="298"/>
    </location>
    <ligand>
        <name>NAD(+)</name>
        <dbReference type="ChEBI" id="CHEBI:57540"/>
    </ligand>
</feature>
<feature type="binding site" evidence="6">
    <location>
        <begin position="298"/>
        <end position="299"/>
    </location>
    <ligand>
        <name>substrate</name>
    </ligand>
</feature>
<feature type="binding site" evidence="6">
    <location>
        <position position="146"/>
    </location>
    <ligand>
        <name>substrate</name>
    </ligand>
</feature>
<dbReference type="PIRSF" id="PIRSF000114">
    <property type="entry name" value="Glycerol-3-P_dh"/>
    <property type="match status" value="1"/>
</dbReference>
<proteinExistence type="inferred from homology"/>
<feature type="binding site" evidence="7">
    <location>
        <position position="327"/>
    </location>
    <ligand>
        <name>NAD(+)</name>
        <dbReference type="ChEBI" id="CHEBI:57540"/>
    </ligand>
</feature>
<dbReference type="FunFam" id="1.10.1040.10:FF:000004">
    <property type="entry name" value="Glycerol-3-phosphate dehydrogenase [NAD(+)]"/>
    <property type="match status" value="1"/>
</dbReference>
<evidence type="ECO:0000256" key="8">
    <source>
        <dbReference type="RuleBase" id="RU000437"/>
    </source>
</evidence>
<evidence type="ECO:0000256" key="5">
    <source>
        <dbReference type="PIRSR" id="PIRSR000114-1"/>
    </source>
</evidence>
<dbReference type="CTD" id="9816061"/>
<dbReference type="Pfam" id="PF01210">
    <property type="entry name" value="NAD_Gly3P_dh_N"/>
    <property type="match status" value="1"/>
</dbReference>
<dbReference type="GeneID" id="9816061"/>
<evidence type="ECO:0000256" key="3">
    <source>
        <dbReference type="ARBA" id="ARBA00023027"/>
    </source>
</evidence>
<feature type="binding site" evidence="7">
    <location>
        <position position="183"/>
    </location>
    <ligand>
        <name>NAD(+)</name>
        <dbReference type="ChEBI" id="CHEBI:57540"/>
    </ligand>
</feature>
<dbReference type="NCBIfam" id="TIGR03376">
    <property type="entry name" value="glycerol3P_DH"/>
    <property type="match status" value="1"/>
</dbReference>
<evidence type="ECO:0000313" key="13">
    <source>
        <dbReference type="Proteomes" id="UP000483820"/>
    </source>
</evidence>
<evidence type="ECO:0000256" key="4">
    <source>
        <dbReference type="ARBA" id="ARBA00048683"/>
    </source>
</evidence>
<dbReference type="InterPro" id="IPR006109">
    <property type="entry name" value="G3P_DH_NAD-dep_C"/>
</dbReference>
<keyword evidence="2 8" id="KW-0560">Oxidoreductase</keyword>
<dbReference type="KEGG" id="crq:GCK72_001658"/>
<evidence type="ECO:0000256" key="7">
    <source>
        <dbReference type="PIRSR" id="PIRSR000114-3"/>
    </source>
</evidence>
<dbReference type="InterPro" id="IPR008927">
    <property type="entry name" value="6-PGluconate_DH-like_C_sf"/>
</dbReference>
<dbReference type="Gene3D" id="3.40.50.720">
    <property type="entry name" value="NAD(P)-binding Rossmann-like Domain"/>
    <property type="match status" value="1"/>
</dbReference>
<comment type="similarity">
    <text evidence="1 8">Belongs to the NAD-dependent glycerol-3-phosphate dehydrogenase family.</text>
</comment>
<dbReference type="InterPro" id="IPR006168">
    <property type="entry name" value="G3P_DH_NAD-dep"/>
</dbReference>
<comment type="catalytic activity">
    <reaction evidence="4 9">
        <text>sn-glycerol 3-phosphate + NAD(+) = dihydroxyacetone phosphate + NADH + H(+)</text>
        <dbReference type="Rhea" id="RHEA:11092"/>
        <dbReference type="ChEBI" id="CHEBI:15378"/>
        <dbReference type="ChEBI" id="CHEBI:57540"/>
        <dbReference type="ChEBI" id="CHEBI:57597"/>
        <dbReference type="ChEBI" id="CHEBI:57642"/>
        <dbReference type="ChEBI" id="CHEBI:57945"/>
        <dbReference type="EC" id="1.1.1.8"/>
    </reaction>
</comment>
<keyword evidence="3 7" id="KW-0520">NAD</keyword>
<dbReference type="Proteomes" id="UP000483820">
    <property type="component" value="Chromosome I"/>
</dbReference>
<feature type="binding site" evidence="7">
    <location>
        <begin position="32"/>
        <end position="37"/>
    </location>
    <ligand>
        <name>NAD(+)</name>
        <dbReference type="ChEBI" id="CHEBI:57540"/>
    </ligand>
</feature>
<dbReference type="GO" id="GO:0051287">
    <property type="term" value="F:NAD binding"/>
    <property type="evidence" value="ECO:0007669"/>
    <property type="project" value="UniProtKB-UniRule"/>
</dbReference>
<comment type="caution">
    <text evidence="12">The sequence shown here is derived from an EMBL/GenBank/DDBJ whole genome shotgun (WGS) entry which is preliminary data.</text>
</comment>
<dbReference type="RefSeq" id="XP_003115179.2">
    <property type="nucleotide sequence ID" value="XM_003115131.2"/>
</dbReference>
<dbReference type="InterPro" id="IPR017751">
    <property type="entry name" value="G3P_DH_NAD-dep_euk"/>
</dbReference>
<evidence type="ECO:0000256" key="1">
    <source>
        <dbReference type="ARBA" id="ARBA00011009"/>
    </source>
</evidence>
<organism evidence="12 13">
    <name type="scientific">Caenorhabditis remanei</name>
    <name type="common">Caenorhabditis vulgaris</name>
    <dbReference type="NCBI Taxonomy" id="31234"/>
    <lineage>
        <taxon>Eukaryota</taxon>
        <taxon>Metazoa</taxon>
        <taxon>Ecdysozoa</taxon>
        <taxon>Nematoda</taxon>
        <taxon>Chromadorea</taxon>
        <taxon>Rhabditida</taxon>
        <taxon>Rhabditina</taxon>
        <taxon>Rhabditomorpha</taxon>
        <taxon>Rhabditoidea</taxon>
        <taxon>Rhabditidae</taxon>
        <taxon>Peloderinae</taxon>
        <taxon>Caenorhabditis</taxon>
    </lineage>
</organism>
<dbReference type="InterPro" id="IPR011128">
    <property type="entry name" value="G3P_DH_NAD-dep_N"/>
</dbReference>
<evidence type="ECO:0000259" key="10">
    <source>
        <dbReference type="Pfam" id="PF01210"/>
    </source>
</evidence>
<name>A0A6A5HRF4_CAERE</name>
<feature type="active site" description="Proton acceptor" evidence="5">
    <location>
        <position position="234"/>
    </location>
</feature>
<evidence type="ECO:0000256" key="9">
    <source>
        <dbReference type="RuleBase" id="RU361243"/>
    </source>
</evidence>
<evidence type="ECO:0000256" key="6">
    <source>
        <dbReference type="PIRSR" id="PIRSR000114-2"/>
    </source>
</evidence>
<dbReference type="GO" id="GO:0005975">
    <property type="term" value="P:carbohydrate metabolic process"/>
    <property type="evidence" value="ECO:0007669"/>
    <property type="project" value="InterPro"/>
</dbReference>
<dbReference type="Gene3D" id="1.10.1040.10">
    <property type="entry name" value="N-(1-d-carboxylethyl)-l-norvaline Dehydrogenase, domain 2"/>
    <property type="match status" value="1"/>
</dbReference>
<dbReference type="PROSITE" id="PS00957">
    <property type="entry name" value="NAD_G3PDH"/>
    <property type="match status" value="1"/>
</dbReference>
<dbReference type="EC" id="1.1.1.8" evidence="9"/>
<evidence type="ECO:0000259" key="11">
    <source>
        <dbReference type="Pfam" id="PF07479"/>
    </source>
</evidence>
<evidence type="ECO:0000313" key="12">
    <source>
        <dbReference type="EMBL" id="KAF1769841.1"/>
    </source>
</evidence>
<dbReference type="SUPFAM" id="SSF48179">
    <property type="entry name" value="6-phosphogluconate dehydrogenase C-terminal domain-like"/>
    <property type="match status" value="1"/>
</dbReference>
<dbReference type="GO" id="GO:0141152">
    <property type="term" value="F:glycerol-3-phosphate dehydrogenase (NAD+) activity"/>
    <property type="evidence" value="ECO:0007669"/>
    <property type="project" value="UniProtKB-UniRule"/>
</dbReference>
<dbReference type="PANTHER" id="PTHR11728">
    <property type="entry name" value="GLYCEROL-3-PHOSPHATE DEHYDROGENASE"/>
    <property type="match status" value="1"/>
</dbReference>
<dbReference type="InterPro" id="IPR013328">
    <property type="entry name" value="6PGD_dom2"/>
</dbReference>
<dbReference type="FunFam" id="3.40.50.720:FF:000365">
    <property type="entry name" value="Glycerol-3-phosphate dehydrogenase [NAD(+)]"/>
    <property type="match status" value="1"/>
</dbReference>
<dbReference type="InterPro" id="IPR036291">
    <property type="entry name" value="NAD(P)-bd_dom_sf"/>
</dbReference>
<feature type="domain" description="Glycerol-3-phosphate dehydrogenase NAD-dependent N-terminal" evidence="10">
    <location>
        <begin position="27"/>
        <end position="201"/>
    </location>
</feature>
<dbReference type="AlphaFoldDB" id="A0A6A5HRF4"/>
<protein>
    <recommendedName>
        <fullName evidence="9">Glycerol-3-phosphate dehydrogenase [NAD(+)]</fullName>
        <ecNumber evidence="9">1.1.1.8</ecNumber>
    </recommendedName>
</protein>
<dbReference type="EMBL" id="WUAV01000001">
    <property type="protein sequence ID" value="KAF1769841.1"/>
    <property type="molecule type" value="Genomic_DNA"/>
</dbReference>
<dbReference type="GO" id="GO:0046168">
    <property type="term" value="P:glycerol-3-phosphate catabolic process"/>
    <property type="evidence" value="ECO:0007669"/>
    <property type="project" value="UniProtKB-UniRule"/>
</dbReference>
<dbReference type="GO" id="GO:0042803">
    <property type="term" value="F:protein homodimerization activity"/>
    <property type="evidence" value="ECO:0007669"/>
    <property type="project" value="InterPro"/>
</dbReference>
<evidence type="ECO:0000256" key="2">
    <source>
        <dbReference type="ARBA" id="ARBA00023002"/>
    </source>
</evidence>
<accession>A0A6A5HRF4</accession>
<dbReference type="SUPFAM" id="SSF51735">
    <property type="entry name" value="NAD(P)-binding Rossmann-fold domains"/>
    <property type="match status" value="1"/>
</dbReference>
<gene>
    <name evidence="12" type="ORF">GCK72_001658</name>
</gene>
<dbReference type="Pfam" id="PF07479">
    <property type="entry name" value="NAD_Gly3P_dh_C"/>
    <property type="match status" value="1"/>
</dbReference>
<feature type="domain" description="Glycerol-3-phosphate dehydrogenase NAD-dependent C-terminal" evidence="11">
    <location>
        <begin position="223"/>
        <end position="362"/>
    </location>
</feature>
<sequence>MPCQSFDYSSIGFNNNSGEIYGDRRKKVAIVGGGNWGSAIACVVGKTVKAQSDVFHPTVNMWCRDSRKPGDTSSSIADIINYTHENQKYLPGRRIPENVIATSSLRDACESAHILILVVPHQGIPQICSELRGKLQEGAHAVSLTKGISSTSENDVIKMQLISEDIEKALGIECSVLMGANLAGEVADGKFCEATIGCKSLENGEELKMLFDTPNFRIRVTTDYEAVELCGALKNIVACAAGFADGLGWAYNVKSAIIRLGLLETKKFVEHFYPSSVGHTYFESCGVADLITTCYGGRNRKVAEAFIKSDKLLQVVEQELLKGQSAQGPPTAQDVFEMLEIHKLTEKFPIFTSVHKVFVGEHGETELYDSLRNHPEYD</sequence>
<dbReference type="GO" id="GO:0005829">
    <property type="term" value="C:cytosol"/>
    <property type="evidence" value="ECO:0007669"/>
    <property type="project" value="TreeGrafter"/>
</dbReference>
<dbReference type="PRINTS" id="PR00077">
    <property type="entry name" value="GPDHDRGNASE"/>
</dbReference>